<evidence type="ECO:0000259" key="7">
    <source>
        <dbReference type="PROSITE" id="PS50157"/>
    </source>
</evidence>
<evidence type="ECO:0000256" key="2">
    <source>
        <dbReference type="ARBA" id="ARBA00022737"/>
    </source>
</evidence>
<dbReference type="OrthoDB" id="6077919at2759"/>
<evidence type="ECO:0000256" key="4">
    <source>
        <dbReference type="ARBA" id="ARBA00022833"/>
    </source>
</evidence>
<dbReference type="Proteomes" id="UP000708208">
    <property type="component" value="Unassembled WGS sequence"/>
</dbReference>
<evidence type="ECO:0000256" key="1">
    <source>
        <dbReference type="ARBA" id="ARBA00022723"/>
    </source>
</evidence>
<dbReference type="GO" id="GO:0008270">
    <property type="term" value="F:zinc ion binding"/>
    <property type="evidence" value="ECO:0007669"/>
    <property type="project" value="UniProtKB-KW"/>
</dbReference>
<dbReference type="Pfam" id="PF00096">
    <property type="entry name" value="zf-C2H2"/>
    <property type="match status" value="1"/>
</dbReference>
<dbReference type="SMART" id="SM00355">
    <property type="entry name" value="ZnF_C2H2"/>
    <property type="match status" value="4"/>
</dbReference>
<proteinExistence type="predicted"/>
<gene>
    <name evidence="8" type="ORF">AFUS01_LOCUS34538</name>
</gene>
<reference evidence="8" key="1">
    <citation type="submission" date="2021-06" db="EMBL/GenBank/DDBJ databases">
        <authorList>
            <person name="Hodson N. C."/>
            <person name="Mongue J. A."/>
            <person name="Jaron S. K."/>
        </authorList>
    </citation>
    <scope>NUCLEOTIDE SEQUENCE</scope>
</reference>
<feature type="domain" description="C2H2-type" evidence="7">
    <location>
        <begin position="113"/>
        <end position="136"/>
    </location>
</feature>
<dbReference type="PROSITE" id="PS50157">
    <property type="entry name" value="ZINC_FINGER_C2H2_2"/>
    <property type="match status" value="2"/>
</dbReference>
<evidence type="ECO:0000256" key="6">
    <source>
        <dbReference type="SAM" id="MobiDB-lite"/>
    </source>
</evidence>
<dbReference type="EMBL" id="CAJVCH010532563">
    <property type="protein sequence ID" value="CAG7824379.1"/>
    <property type="molecule type" value="Genomic_DNA"/>
</dbReference>
<evidence type="ECO:0000313" key="8">
    <source>
        <dbReference type="EMBL" id="CAG7824379.1"/>
    </source>
</evidence>
<keyword evidence="4" id="KW-0862">Zinc</keyword>
<keyword evidence="9" id="KW-1185">Reference proteome</keyword>
<comment type="caution">
    <text evidence="8">The sequence shown here is derived from an EMBL/GenBank/DDBJ whole genome shotgun (WGS) entry which is preliminary data.</text>
</comment>
<accession>A0A8J2KVT4</accession>
<keyword evidence="3 5" id="KW-0863">Zinc-finger</keyword>
<evidence type="ECO:0000313" key="9">
    <source>
        <dbReference type="Proteomes" id="UP000708208"/>
    </source>
</evidence>
<evidence type="ECO:0000256" key="3">
    <source>
        <dbReference type="ARBA" id="ARBA00022771"/>
    </source>
</evidence>
<feature type="domain" description="C2H2-type" evidence="7">
    <location>
        <begin position="86"/>
        <end position="108"/>
    </location>
</feature>
<organism evidence="8 9">
    <name type="scientific">Allacma fusca</name>
    <dbReference type="NCBI Taxonomy" id="39272"/>
    <lineage>
        <taxon>Eukaryota</taxon>
        <taxon>Metazoa</taxon>
        <taxon>Ecdysozoa</taxon>
        <taxon>Arthropoda</taxon>
        <taxon>Hexapoda</taxon>
        <taxon>Collembola</taxon>
        <taxon>Symphypleona</taxon>
        <taxon>Sminthuridae</taxon>
        <taxon>Allacma</taxon>
    </lineage>
</organism>
<evidence type="ECO:0000256" key="5">
    <source>
        <dbReference type="PROSITE-ProRule" id="PRU00042"/>
    </source>
</evidence>
<feature type="region of interest" description="Disordered" evidence="6">
    <location>
        <begin position="1"/>
        <end position="21"/>
    </location>
</feature>
<dbReference type="AlphaFoldDB" id="A0A8J2KVT4"/>
<dbReference type="PROSITE" id="PS00028">
    <property type="entry name" value="ZINC_FINGER_C2H2_1"/>
    <property type="match status" value="2"/>
</dbReference>
<keyword evidence="2" id="KW-0677">Repeat</keyword>
<sequence length="152" mass="17282">MPGSISRYAEDQESLENSPQNALPSTLCYCGKQFKKEIGLKDHLQNAHQKKLEIACKVCGEVFKMGFQLLKHVEEEHENVSGNVLHQCKECHKKFLNSKDLAGHLLTHQLLNYSCDECGKKFQSKNAIRNHYTQNHPDCNMPTNEELGIVIS</sequence>
<name>A0A8J2KVT4_9HEXA</name>
<dbReference type="PANTHER" id="PTHR24379">
    <property type="entry name" value="KRAB AND ZINC FINGER DOMAIN-CONTAINING"/>
    <property type="match status" value="1"/>
</dbReference>
<dbReference type="InterPro" id="IPR013087">
    <property type="entry name" value="Znf_C2H2_type"/>
</dbReference>
<dbReference type="PANTHER" id="PTHR24379:SF121">
    <property type="entry name" value="C2H2-TYPE DOMAIN-CONTAINING PROTEIN"/>
    <property type="match status" value="1"/>
</dbReference>
<protein>
    <recommendedName>
        <fullName evidence="7">C2H2-type domain-containing protein</fullName>
    </recommendedName>
</protein>
<keyword evidence="1" id="KW-0479">Metal-binding</keyword>